<name>A0A286UUU3_9AGAM</name>
<reference evidence="6 7" key="1">
    <citation type="journal article" date="2017" name="Mol. Ecol.">
        <title>Comparative and population genomic landscape of Phellinus noxius: A hypervariable fungus causing root rot in trees.</title>
        <authorList>
            <person name="Chung C.L."/>
            <person name="Lee T.J."/>
            <person name="Akiba M."/>
            <person name="Lee H.H."/>
            <person name="Kuo T.H."/>
            <person name="Liu D."/>
            <person name="Ke H.M."/>
            <person name="Yokoi T."/>
            <person name="Roa M.B."/>
            <person name="Lu M.J."/>
            <person name="Chang Y.Y."/>
            <person name="Ann P.J."/>
            <person name="Tsai J.N."/>
            <person name="Chen C.Y."/>
            <person name="Tzean S.S."/>
            <person name="Ota Y."/>
            <person name="Hattori T."/>
            <person name="Sahashi N."/>
            <person name="Liou R.F."/>
            <person name="Kikuchi T."/>
            <person name="Tsai I.J."/>
        </authorList>
    </citation>
    <scope>NUCLEOTIDE SEQUENCE [LARGE SCALE GENOMIC DNA]</scope>
    <source>
        <strain evidence="6 7">FFPRI411160</strain>
    </source>
</reference>
<feature type="domain" description="SAC" evidence="5">
    <location>
        <begin position="241"/>
        <end position="622"/>
    </location>
</feature>
<dbReference type="Proteomes" id="UP000217199">
    <property type="component" value="Unassembled WGS sequence"/>
</dbReference>
<dbReference type="FunCoup" id="A0A286UUU3">
    <property type="interactions" value="646"/>
</dbReference>
<dbReference type="EMBL" id="NBII01000001">
    <property type="protein sequence ID" value="PAV23348.1"/>
    <property type="molecule type" value="Genomic_DNA"/>
</dbReference>
<keyword evidence="7" id="KW-1185">Reference proteome</keyword>
<keyword evidence="2" id="KW-0378">Hydrolase</keyword>
<dbReference type="InterPro" id="IPR043573">
    <property type="entry name" value="Fig4-like"/>
</dbReference>
<dbReference type="InterPro" id="IPR002013">
    <property type="entry name" value="SAC_dom"/>
</dbReference>
<comment type="subcellular location">
    <subcellularLocation>
        <location evidence="1">Endomembrane system</location>
    </subcellularLocation>
</comment>
<evidence type="ECO:0000256" key="1">
    <source>
        <dbReference type="ARBA" id="ARBA00004308"/>
    </source>
</evidence>
<evidence type="ECO:0000259" key="5">
    <source>
        <dbReference type="PROSITE" id="PS50275"/>
    </source>
</evidence>
<feature type="compositionally biased region" description="Low complexity" evidence="4">
    <location>
        <begin position="31"/>
        <end position="48"/>
    </location>
</feature>
<dbReference type="InParanoid" id="A0A286UUU3"/>
<feature type="compositionally biased region" description="Polar residues" evidence="4">
    <location>
        <begin position="54"/>
        <end position="73"/>
    </location>
</feature>
<dbReference type="STRING" id="2282107.A0A286UUU3"/>
<feature type="compositionally biased region" description="Polar residues" evidence="4">
    <location>
        <begin position="11"/>
        <end position="23"/>
    </location>
</feature>
<evidence type="ECO:0000313" key="7">
    <source>
        <dbReference type="Proteomes" id="UP000217199"/>
    </source>
</evidence>
<organism evidence="6 7">
    <name type="scientific">Pyrrhoderma noxium</name>
    <dbReference type="NCBI Taxonomy" id="2282107"/>
    <lineage>
        <taxon>Eukaryota</taxon>
        <taxon>Fungi</taxon>
        <taxon>Dikarya</taxon>
        <taxon>Basidiomycota</taxon>
        <taxon>Agaricomycotina</taxon>
        <taxon>Agaricomycetes</taxon>
        <taxon>Hymenochaetales</taxon>
        <taxon>Hymenochaetaceae</taxon>
        <taxon>Pyrrhoderma</taxon>
    </lineage>
</organism>
<feature type="region of interest" description="Disordered" evidence="4">
    <location>
        <begin position="786"/>
        <end position="807"/>
    </location>
</feature>
<dbReference type="GO" id="GO:0046856">
    <property type="term" value="P:phosphatidylinositol dephosphorylation"/>
    <property type="evidence" value="ECO:0007669"/>
    <property type="project" value="InterPro"/>
</dbReference>
<protein>
    <submittedName>
        <fullName evidence="6">Polyphosphoinositide phosphatase</fullName>
    </submittedName>
</protein>
<evidence type="ECO:0000256" key="2">
    <source>
        <dbReference type="ARBA" id="ARBA00022801"/>
    </source>
</evidence>
<feature type="compositionally biased region" description="Basic and acidic residues" evidence="4">
    <location>
        <begin position="794"/>
        <end position="807"/>
    </location>
</feature>
<dbReference type="GO" id="GO:0012505">
    <property type="term" value="C:endomembrane system"/>
    <property type="evidence" value="ECO:0007669"/>
    <property type="project" value="UniProtKB-SubCell"/>
</dbReference>
<dbReference type="AlphaFoldDB" id="A0A286UUU3"/>
<keyword evidence="3" id="KW-0472">Membrane</keyword>
<feature type="region of interest" description="Disordered" evidence="4">
    <location>
        <begin position="1"/>
        <end position="73"/>
    </location>
</feature>
<evidence type="ECO:0000256" key="3">
    <source>
        <dbReference type="ARBA" id="ARBA00023136"/>
    </source>
</evidence>
<accession>A0A286UUU3</accession>
<dbReference type="OrthoDB" id="405996at2759"/>
<comment type="caution">
    <text evidence="6">The sequence shown here is derived from an EMBL/GenBank/DDBJ whole genome shotgun (WGS) entry which is preliminary data.</text>
</comment>
<evidence type="ECO:0000256" key="4">
    <source>
        <dbReference type="SAM" id="MobiDB-lite"/>
    </source>
</evidence>
<dbReference type="PANTHER" id="PTHR45738">
    <property type="entry name" value="POLYPHOSPHOINOSITIDE PHOSPHATASE"/>
    <property type="match status" value="1"/>
</dbReference>
<dbReference type="Pfam" id="PF02383">
    <property type="entry name" value="Syja_N"/>
    <property type="match status" value="1"/>
</dbReference>
<sequence>MDHGTEDDGSCISNENGSSSKPNALQIPVDPSRLSSTSISPTTTSTEVPPSPNKEATPTPSVASYNSRKTSTNFSTGLTNANIVNGRPSLSYVPARSAQNAHSSLSKFILYESRTRFCLVASNAGDSRHRILRIDRTSQDSLNVQDDNTVYTGNQMRDILKRLEEGNKSNGGLGKSRIIFGLAGFIKFTAGWYLIIISKRSVVALLGGHYLYHCENVEMIPVCSSQRIDKPAEEQRFINTFKQVDMSKNFYFSYTYDLTSTLQRNMTKPIPVEDSEKWMFNDRFAWNYHMLTAPFIDREDGPLGAHWVLPLVHGHVDQAKLTVLGRKIFITLIARRSRHFAGARYLKRGVNDEGNVANEVESEQIVSEALTTPFYFPSPRGFSPDGSRERRAPSPNYTSYVQYRGSIPIYWTQETNAMTPRPPIDISVVDPFFTPASLHFNELFKRYGTPIIILNLIKRREPVPRESKLLDEYTQCVDYLNQFLPKDKKMVYRAWDMSRAYKEKTQDVISYLEDIAEEAVELTGFFHSGPEPKSHLLRNNDGQTRYRSTISLQNGICRTNCVDCLDRTNAAQFVFGKRALGHQLYALGVVDSPNLAFDSDAVNMLTEMYHDHGDTIALQYTGSALVNRVETYRRMPHWNSHSRDIIENIRRFYTNAVLDADKQAAINLFLGVQTERVITKPIRRGGYRCWFTPEHLEPAYVLEECERGLQEFTQHRSDFWLEYYRPLLFTSLGKHFAFSMNSNLKSSGKTATITNQSPFEANYNMQAGLMQGVRRWMGSQPRNVHHKAHRTTHSRSEAKNVKKEVETGEKNNTEQLVRQLMDPKVPEKELEQYEGYINQYQTLLEEEDKYPSRQEREVYAKAILTATGDRPDWDIAPPDETYTKYVQILQQESVDKMYRENNSGKEAGHQTSSLTSYTSGTTANYENWVKNGTLRKVPSEYFYI</sequence>
<dbReference type="GO" id="GO:0043813">
    <property type="term" value="F:phosphatidylinositol-3,5-bisphosphate 5-phosphatase activity"/>
    <property type="evidence" value="ECO:0007669"/>
    <property type="project" value="InterPro"/>
</dbReference>
<dbReference type="PROSITE" id="PS50275">
    <property type="entry name" value="SAC"/>
    <property type="match status" value="1"/>
</dbReference>
<gene>
    <name evidence="6" type="ORF">PNOK_0041600</name>
</gene>
<evidence type="ECO:0000313" key="6">
    <source>
        <dbReference type="EMBL" id="PAV23348.1"/>
    </source>
</evidence>
<proteinExistence type="predicted"/>
<dbReference type="PANTHER" id="PTHR45738:SF5">
    <property type="entry name" value="POLYPHOSPHOINOSITIDE PHOSPHATASE"/>
    <property type="match status" value="1"/>
</dbReference>